<dbReference type="AlphaFoldDB" id="A0A6P8G6S7"/>
<dbReference type="GO" id="GO:0034451">
    <property type="term" value="C:centriolar satellite"/>
    <property type="evidence" value="ECO:0007669"/>
    <property type="project" value="UniProtKB-SubCell"/>
</dbReference>
<evidence type="ECO:0000256" key="5">
    <source>
        <dbReference type="ARBA" id="ARBA00022889"/>
    </source>
</evidence>
<keyword evidence="11" id="KW-1185">Reference proteome</keyword>
<name>A0A6P8G6S7_CLUHA</name>
<evidence type="ECO:0000313" key="11">
    <source>
        <dbReference type="Proteomes" id="UP000515152"/>
    </source>
</evidence>
<evidence type="ECO:0000256" key="8">
    <source>
        <dbReference type="ARBA" id="ARBA00023212"/>
    </source>
</evidence>
<reference evidence="12" key="1">
    <citation type="submission" date="2025-08" db="UniProtKB">
        <authorList>
            <consortium name="RefSeq"/>
        </authorList>
    </citation>
    <scope>IDENTIFICATION</scope>
</reference>
<accession>A0A6P8G6S7</accession>
<evidence type="ECO:0000256" key="4">
    <source>
        <dbReference type="ARBA" id="ARBA00022490"/>
    </source>
</evidence>
<evidence type="ECO:0000256" key="6">
    <source>
        <dbReference type="ARBA" id="ARBA00022949"/>
    </source>
</evidence>
<feature type="coiled-coil region" evidence="9">
    <location>
        <begin position="114"/>
        <end position="201"/>
    </location>
</feature>
<evidence type="ECO:0000256" key="1">
    <source>
        <dbReference type="ARBA" id="ARBA00004536"/>
    </source>
</evidence>
<organism evidence="11 12">
    <name type="scientific">Clupea harengus</name>
    <name type="common">Atlantic herring</name>
    <dbReference type="NCBI Taxonomy" id="7950"/>
    <lineage>
        <taxon>Eukaryota</taxon>
        <taxon>Metazoa</taxon>
        <taxon>Chordata</taxon>
        <taxon>Craniata</taxon>
        <taxon>Vertebrata</taxon>
        <taxon>Euteleostomi</taxon>
        <taxon>Actinopterygii</taxon>
        <taxon>Neopterygii</taxon>
        <taxon>Teleostei</taxon>
        <taxon>Clupei</taxon>
        <taxon>Clupeiformes</taxon>
        <taxon>Clupeoidei</taxon>
        <taxon>Clupeidae</taxon>
        <taxon>Clupea</taxon>
    </lineage>
</organism>
<keyword evidence="7 9" id="KW-0175">Coiled coil</keyword>
<dbReference type="Pfam" id="PF11559">
    <property type="entry name" value="ADIP"/>
    <property type="match status" value="1"/>
</dbReference>
<protein>
    <submittedName>
        <fullName evidence="12">Afadin- and alpha-actinin-binding protein isoform X1</fullName>
    </submittedName>
</protein>
<dbReference type="OrthoDB" id="312015at2759"/>
<comment type="subcellular location">
    <subcellularLocation>
        <location evidence="1">Cell junction</location>
        <location evidence="1">Adherens junction</location>
    </subcellularLocation>
    <subcellularLocation>
        <location evidence="2">Cytoplasm</location>
        <location evidence="2">Cytoskeleton</location>
        <location evidence="2">Microtubule organizing center</location>
        <location evidence="2">Centrosome</location>
        <location evidence="2">Centriolar satellite</location>
    </subcellularLocation>
</comment>
<gene>
    <name evidence="12" type="primary">LOC105898291</name>
</gene>
<keyword evidence="8" id="KW-0206">Cytoskeleton</keyword>
<dbReference type="GO" id="GO:0036064">
    <property type="term" value="C:ciliary basal body"/>
    <property type="evidence" value="ECO:0007669"/>
    <property type="project" value="TreeGrafter"/>
</dbReference>
<dbReference type="InterPro" id="IPR052300">
    <property type="entry name" value="Adhesion_Centrosome_assoc"/>
</dbReference>
<keyword evidence="5" id="KW-0130">Cell adhesion</keyword>
<feature type="region of interest" description="Disordered" evidence="10">
    <location>
        <begin position="503"/>
        <end position="527"/>
    </location>
</feature>
<sequence length="527" mass="61494">MPESTQEFPDIPNDSYRNKGTPLVHYTQSTNFYSPISDFCTEDNIPECILYLNQEAASLGFPAVQPDPDGGDGGLDMDVVSLLNSMYALLERHHRVLRALDQLETERLRSISDMQRQQLNQGRLKDQLELTKRENARLQERERQLQLNIKSLKKCLKNERDEVQKLQNIRTSSSMQYNHDMKRKEREYYKLKEHLNQLLIDKKDNKQAIEVLNCVGRPDGRRGQWKTRRTEARHEEEMYQTLLNDFDNRQRELMLENVELRKVLQQIKNEMIGILSPKKSNWREARQEHGGNQDLGSDEEVVCNAGRDGLEQSCEQAREELTNSIRQQWRKLKHHVENLDSQASLVQPRDSEVMAKEAHDREMEQLRQEIQQCKDFIHTQQQLLQQQLSSPCDEETASLLKDCYMLEEKERLKEEWNAFDEQRKNFTSERKNFTEAAIRLGREKKLFEDDRATWLKHQFLNLSFADHVNPPLSKSPGVLSEYVEASAAPSSLSDVISQMVFSPPDGSSVRPSSSAEYQQSLLPQSRF</sequence>
<dbReference type="InterPro" id="IPR021622">
    <property type="entry name" value="Afadin/alpha-actinin-bd"/>
</dbReference>
<evidence type="ECO:0000256" key="2">
    <source>
        <dbReference type="ARBA" id="ARBA00004607"/>
    </source>
</evidence>
<evidence type="ECO:0000313" key="12">
    <source>
        <dbReference type="RefSeq" id="XP_031431357.1"/>
    </source>
</evidence>
<dbReference type="GeneID" id="105898291"/>
<comment type="similarity">
    <text evidence="3">Belongs to the ADIP family.</text>
</comment>
<evidence type="ECO:0000256" key="3">
    <source>
        <dbReference type="ARBA" id="ARBA00009291"/>
    </source>
</evidence>
<keyword evidence="6" id="KW-0965">Cell junction</keyword>
<dbReference type="GO" id="GO:0007155">
    <property type="term" value="P:cell adhesion"/>
    <property type="evidence" value="ECO:0007669"/>
    <property type="project" value="UniProtKB-KW"/>
</dbReference>
<dbReference type="KEGG" id="char:105898291"/>
<dbReference type="RefSeq" id="XP_031431357.1">
    <property type="nucleotide sequence ID" value="XM_031575497.2"/>
</dbReference>
<keyword evidence="4" id="KW-0963">Cytoplasm</keyword>
<dbReference type="PANTHER" id="PTHR46507:SF4">
    <property type="entry name" value="SSX FAMILY MEMBER 2 INTERACTING PROTEIN"/>
    <property type="match status" value="1"/>
</dbReference>
<proteinExistence type="inferred from homology"/>
<dbReference type="Proteomes" id="UP000515152">
    <property type="component" value="Chromosome 10"/>
</dbReference>
<evidence type="ECO:0000256" key="9">
    <source>
        <dbReference type="SAM" id="Coils"/>
    </source>
</evidence>
<evidence type="ECO:0000256" key="7">
    <source>
        <dbReference type="ARBA" id="ARBA00023054"/>
    </source>
</evidence>
<feature type="compositionally biased region" description="Polar residues" evidence="10">
    <location>
        <begin position="509"/>
        <end position="527"/>
    </location>
</feature>
<feature type="coiled-coil region" evidence="9">
    <location>
        <begin position="307"/>
        <end position="376"/>
    </location>
</feature>
<dbReference type="GO" id="GO:0035735">
    <property type="term" value="P:intraciliary transport involved in cilium assembly"/>
    <property type="evidence" value="ECO:0007669"/>
    <property type="project" value="TreeGrafter"/>
</dbReference>
<evidence type="ECO:0000256" key="10">
    <source>
        <dbReference type="SAM" id="MobiDB-lite"/>
    </source>
</evidence>
<dbReference type="PANTHER" id="PTHR46507">
    <property type="entry name" value="AFADIN- AND ALPHA-ACTININ-BINDING PROTEIN"/>
    <property type="match status" value="1"/>
</dbReference>
<dbReference type="GO" id="GO:0005912">
    <property type="term" value="C:adherens junction"/>
    <property type="evidence" value="ECO:0007669"/>
    <property type="project" value="UniProtKB-SubCell"/>
</dbReference>